<dbReference type="EMBL" id="FONS01000004">
    <property type="protein sequence ID" value="SFF07077.1"/>
    <property type="molecule type" value="Genomic_DNA"/>
</dbReference>
<dbReference type="AlphaFoldDB" id="A0A1I2FQP0"/>
<dbReference type="Proteomes" id="UP000183129">
    <property type="component" value="Unassembled WGS sequence"/>
</dbReference>
<organism evidence="1 2">
    <name type="scientific">Pedobacter antarcticus</name>
    <dbReference type="NCBI Taxonomy" id="34086"/>
    <lineage>
        <taxon>Bacteria</taxon>
        <taxon>Pseudomonadati</taxon>
        <taxon>Bacteroidota</taxon>
        <taxon>Sphingobacteriia</taxon>
        <taxon>Sphingobacteriales</taxon>
        <taxon>Sphingobacteriaceae</taxon>
        <taxon>Pedobacter</taxon>
    </lineage>
</organism>
<evidence type="ECO:0000313" key="1">
    <source>
        <dbReference type="EMBL" id="SFF07077.1"/>
    </source>
</evidence>
<sequence length="48" mass="5642">MKLLISNANLAQKLSDNLSRRNTIWELIDQFSKNQELIKEIEKVIKTI</sequence>
<accession>A0A1I2FQP0</accession>
<evidence type="ECO:0000313" key="2">
    <source>
        <dbReference type="Proteomes" id="UP000183129"/>
    </source>
</evidence>
<gene>
    <name evidence="1" type="ORF">SAMN03003324_02343</name>
</gene>
<reference evidence="1 2" key="1">
    <citation type="submission" date="2016-10" db="EMBL/GenBank/DDBJ databases">
        <authorList>
            <person name="de Groot N.N."/>
        </authorList>
    </citation>
    <scope>NUCLEOTIDE SEQUENCE [LARGE SCALE GENOMIC DNA]</scope>
    <source>
        <strain evidence="1 2">ATCC 51969</strain>
    </source>
</reference>
<proteinExistence type="predicted"/>
<name>A0A1I2FQP0_9SPHI</name>
<protein>
    <submittedName>
        <fullName evidence="1">Uncharacterized protein</fullName>
    </submittedName>
</protein>